<evidence type="ECO:0000256" key="4">
    <source>
        <dbReference type="ARBA" id="ARBA00022970"/>
    </source>
</evidence>
<proteinExistence type="inferred from homology"/>
<dbReference type="InterPro" id="IPR028081">
    <property type="entry name" value="Leu-bd"/>
</dbReference>
<dbReference type="InterPro" id="IPR000709">
    <property type="entry name" value="Leu_Ile_Val-bd"/>
</dbReference>
<organism evidence="6 7">
    <name type="scientific">Succiniclasticum ruminis</name>
    <dbReference type="NCBI Taxonomy" id="40841"/>
    <lineage>
        <taxon>Bacteria</taxon>
        <taxon>Bacillati</taxon>
        <taxon>Bacillota</taxon>
        <taxon>Negativicutes</taxon>
        <taxon>Acidaminococcales</taxon>
        <taxon>Acidaminococcaceae</taxon>
        <taxon>Succiniclasticum</taxon>
    </lineage>
</organism>
<evidence type="ECO:0000256" key="2">
    <source>
        <dbReference type="ARBA" id="ARBA00022448"/>
    </source>
</evidence>
<dbReference type="InterPro" id="IPR051010">
    <property type="entry name" value="BCAA_transport"/>
</dbReference>
<dbReference type="SUPFAM" id="SSF53822">
    <property type="entry name" value="Periplasmic binding protein-like I"/>
    <property type="match status" value="1"/>
</dbReference>
<comment type="similarity">
    <text evidence="1">Belongs to the leucine-binding protein family.</text>
</comment>
<evidence type="ECO:0000313" key="6">
    <source>
        <dbReference type="EMBL" id="SDC25184.1"/>
    </source>
</evidence>
<dbReference type="Gene3D" id="3.40.50.2300">
    <property type="match status" value="2"/>
</dbReference>
<keyword evidence="3" id="KW-0732">Signal</keyword>
<evidence type="ECO:0000313" key="7">
    <source>
        <dbReference type="Proteomes" id="UP000198943"/>
    </source>
</evidence>
<evidence type="ECO:0000256" key="3">
    <source>
        <dbReference type="ARBA" id="ARBA00022729"/>
    </source>
</evidence>
<accession>A0A1G6K2I2</accession>
<dbReference type="AlphaFoldDB" id="A0A1G6K2I2"/>
<evidence type="ECO:0000256" key="1">
    <source>
        <dbReference type="ARBA" id="ARBA00010062"/>
    </source>
</evidence>
<feature type="domain" description="Leucine-binding protein" evidence="5">
    <location>
        <begin position="73"/>
        <end position="418"/>
    </location>
</feature>
<dbReference type="InterPro" id="IPR028082">
    <property type="entry name" value="Peripla_BP_I"/>
</dbReference>
<evidence type="ECO:0000259" key="5">
    <source>
        <dbReference type="Pfam" id="PF13458"/>
    </source>
</evidence>
<dbReference type="CDD" id="cd06347">
    <property type="entry name" value="PBP1_ABC_LivK_ligand_binding-like"/>
    <property type="match status" value="1"/>
</dbReference>
<reference evidence="7" key="1">
    <citation type="submission" date="2016-10" db="EMBL/GenBank/DDBJ databases">
        <authorList>
            <person name="Varghese N."/>
            <person name="Submissions S."/>
        </authorList>
    </citation>
    <scope>NUCLEOTIDE SEQUENCE [LARGE SCALE GENOMIC DNA]</scope>
    <source>
        <strain evidence="7">DSM 11005</strain>
    </source>
</reference>
<keyword evidence="2" id="KW-0813">Transport</keyword>
<sequence length="428" mass="45596">METGLLPVFRKTLIYGICNEGFYLKFYKRKGEDKMKFWKKASRIALAAMLVAGLTAGCGGGGGEKKAADAGKEIVVGVNAELTGNVANYGKSMLSGFELAVEEANKAGGIDGKKIKVVTADNKSEPSESGNAATKLVTQNKAIAVIGPATSGCVAAEEPVLTANKIPLIAPCATAPGITLQKDGKTKPFVFRACFIDPYQGDIMAQFAAKDLKVKKVAILHDSSSDYSKGLAEVFTKVFTANGGQITTDEAFLSKDVDFKASLTKIKATSPEAIYVPGYYEEVSKIIKQAREIGLTCPMLGSDGWDSPKLVEVAGKEACNKGYFTNAYTAEDKDPAVQKFVKAYQGKFNKVPDVFAMQGYNAGLILFNAIKTAKTTDGTKLADAIAKTKDLQVANGKLTYDEKHNPITTALVLELKDGKMTLNKKIGG</sequence>
<dbReference type="EMBL" id="FMYW01000004">
    <property type="protein sequence ID" value="SDC25184.1"/>
    <property type="molecule type" value="Genomic_DNA"/>
</dbReference>
<dbReference type="PRINTS" id="PR00337">
    <property type="entry name" value="LEUILEVALBP"/>
</dbReference>
<dbReference type="GO" id="GO:0006865">
    <property type="term" value="P:amino acid transport"/>
    <property type="evidence" value="ECO:0007669"/>
    <property type="project" value="UniProtKB-KW"/>
</dbReference>
<dbReference type="Proteomes" id="UP000198943">
    <property type="component" value="Unassembled WGS sequence"/>
</dbReference>
<gene>
    <name evidence="6" type="ORF">SAMN04487864_10427</name>
</gene>
<dbReference type="Pfam" id="PF13458">
    <property type="entry name" value="Peripla_BP_6"/>
    <property type="match status" value="1"/>
</dbReference>
<keyword evidence="7" id="KW-1185">Reference proteome</keyword>
<keyword evidence="4" id="KW-0029">Amino-acid transport</keyword>
<name>A0A1G6K2I2_9FIRM</name>
<protein>
    <submittedName>
        <fullName evidence="6">Branched-chain amino acid transport system substrate-binding protein</fullName>
    </submittedName>
</protein>
<dbReference type="PANTHER" id="PTHR30483">
    <property type="entry name" value="LEUCINE-SPECIFIC-BINDING PROTEIN"/>
    <property type="match status" value="1"/>
</dbReference>
<dbReference type="PANTHER" id="PTHR30483:SF6">
    <property type="entry name" value="PERIPLASMIC BINDING PROTEIN OF ABC TRANSPORTER FOR NATURAL AMINO ACIDS"/>
    <property type="match status" value="1"/>
</dbReference>